<dbReference type="PANTHER" id="PTHR43205">
    <property type="entry name" value="PROSTAGLANDIN REDUCTASE"/>
    <property type="match status" value="1"/>
</dbReference>
<accession>A0A4Q4T6B4</accession>
<dbReference type="GO" id="GO:0016628">
    <property type="term" value="F:oxidoreductase activity, acting on the CH-CH group of donors, NAD or NADP as acceptor"/>
    <property type="evidence" value="ECO:0007669"/>
    <property type="project" value="InterPro"/>
</dbReference>
<keyword evidence="6" id="KW-1185">Reference proteome</keyword>
<protein>
    <recommendedName>
        <fullName evidence="2">Dehydrogenase FUB6</fullName>
    </recommendedName>
    <alternativeName>
        <fullName evidence="3">Fusaric acid biosynthesis protein 6</fullName>
    </alternativeName>
</protein>
<evidence type="ECO:0000313" key="5">
    <source>
        <dbReference type="EMBL" id="RYO99672.1"/>
    </source>
</evidence>
<evidence type="ECO:0000259" key="4">
    <source>
        <dbReference type="SMART" id="SM00829"/>
    </source>
</evidence>
<name>A0A4Q4T6B4_9PEZI</name>
<evidence type="ECO:0000256" key="3">
    <source>
        <dbReference type="ARBA" id="ARBA00083301"/>
    </source>
</evidence>
<dbReference type="CDD" id="cd05288">
    <property type="entry name" value="PGDH"/>
    <property type="match status" value="1"/>
</dbReference>
<dbReference type="Pfam" id="PF00107">
    <property type="entry name" value="ADH_zinc_N"/>
    <property type="match status" value="1"/>
</dbReference>
<dbReference type="SUPFAM" id="SSF50129">
    <property type="entry name" value="GroES-like"/>
    <property type="match status" value="1"/>
</dbReference>
<dbReference type="SUPFAM" id="SSF51735">
    <property type="entry name" value="NAD(P)-binding Rossmann-fold domains"/>
    <property type="match status" value="1"/>
</dbReference>
<evidence type="ECO:0000313" key="6">
    <source>
        <dbReference type="Proteomes" id="UP000293360"/>
    </source>
</evidence>
<dbReference type="InterPro" id="IPR045010">
    <property type="entry name" value="MDR_fam"/>
</dbReference>
<dbReference type="FunFam" id="3.40.50.720:FF:000121">
    <property type="entry name" value="Prostaglandin reductase 2"/>
    <property type="match status" value="1"/>
</dbReference>
<dbReference type="SMART" id="SM00829">
    <property type="entry name" value="PKS_ER"/>
    <property type="match status" value="1"/>
</dbReference>
<evidence type="ECO:0000256" key="2">
    <source>
        <dbReference type="ARBA" id="ARBA00069006"/>
    </source>
</evidence>
<comment type="caution">
    <text evidence="5">The sequence shown here is derived from an EMBL/GenBank/DDBJ whole genome shotgun (WGS) entry which is preliminary data.</text>
</comment>
<dbReference type="Gene3D" id="3.90.180.10">
    <property type="entry name" value="Medium-chain alcohol dehydrogenases, catalytic domain"/>
    <property type="match status" value="1"/>
</dbReference>
<dbReference type="InterPro" id="IPR041694">
    <property type="entry name" value="ADH_N_2"/>
</dbReference>
<proteinExistence type="predicted"/>
<keyword evidence="1" id="KW-0560">Oxidoreductase</keyword>
<dbReference type="Proteomes" id="UP000293360">
    <property type="component" value="Unassembled WGS sequence"/>
</dbReference>
<dbReference type="AlphaFoldDB" id="A0A4Q4T6B4"/>
<dbReference type="OrthoDB" id="809632at2759"/>
<dbReference type="InterPro" id="IPR020843">
    <property type="entry name" value="ER"/>
</dbReference>
<dbReference type="InterPro" id="IPR036291">
    <property type="entry name" value="NAD(P)-bd_dom_sf"/>
</dbReference>
<dbReference type="InterPro" id="IPR013149">
    <property type="entry name" value="ADH-like_C"/>
</dbReference>
<dbReference type="EMBL" id="QJNU01000409">
    <property type="protein sequence ID" value="RYO99672.1"/>
    <property type="molecule type" value="Genomic_DNA"/>
</dbReference>
<evidence type="ECO:0000256" key="1">
    <source>
        <dbReference type="ARBA" id="ARBA00023002"/>
    </source>
</evidence>
<dbReference type="InterPro" id="IPR011032">
    <property type="entry name" value="GroES-like_sf"/>
</dbReference>
<feature type="domain" description="Enoyl reductase (ER)" evidence="4">
    <location>
        <begin position="58"/>
        <end position="344"/>
    </location>
</feature>
<sequence>MVAVSNKSLIFKAIPETFPEASKHLIVEDRPIDLDTVHIHGGILLKVLYASFDPYMRGRMRDPSIKSYSPPMTLNEPVDSAIVGKVIRSEAPEFKVGDIVSSFYGPNAEYAVIPYQVFPRIVIRKVHNPHNLPLSYFIGYLGMPGTTVYQGLYEIAKPKTGETIFVSSAAGAVGQLVGQICKAEGLRVIGSAGSKEKVEYVKSIGFDGVFNYKEEKPGDALERLAPNGIDIYWDNVGGEHLEAALEAINKSGRIVACGSIDDYNTPFERRHGIKNYIQIIVKSVLVQGFIVDVAGRYQAMLERFTPLFASGKFRVKEDIYEGIDKAPEALVGIFRGNNFGKTILKIADR</sequence>
<dbReference type="PANTHER" id="PTHR43205:SF7">
    <property type="entry name" value="PROSTAGLANDIN REDUCTASE 1"/>
    <property type="match status" value="1"/>
</dbReference>
<dbReference type="Gene3D" id="3.40.50.720">
    <property type="entry name" value="NAD(P)-binding Rossmann-like Domain"/>
    <property type="match status" value="1"/>
</dbReference>
<reference evidence="5 6" key="1">
    <citation type="submission" date="2018-06" db="EMBL/GenBank/DDBJ databases">
        <title>Complete Genomes of Monosporascus.</title>
        <authorList>
            <person name="Robinson A.J."/>
            <person name="Natvig D.O."/>
        </authorList>
    </citation>
    <scope>NUCLEOTIDE SEQUENCE [LARGE SCALE GENOMIC DNA]</scope>
    <source>
        <strain evidence="5 6">CBS 110550</strain>
    </source>
</reference>
<dbReference type="Pfam" id="PF16884">
    <property type="entry name" value="ADH_N_2"/>
    <property type="match status" value="1"/>
</dbReference>
<gene>
    <name evidence="5" type="ORF">DL764_006737</name>
</gene>
<organism evidence="5 6">
    <name type="scientific">Monosporascus ibericus</name>
    <dbReference type="NCBI Taxonomy" id="155417"/>
    <lineage>
        <taxon>Eukaryota</taxon>
        <taxon>Fungi</taxon>
        <taxon>Dikarya</taxon>
        <taxon>Ascomycota</taxon>
        <taxon>Pezizomycotina</taxon>
        <taxon>Sordariomycetes</taxon>
        <taxon>Xylariomycetidae</taxon>
        <taxon>Xylariales</taxon>
        <taxon>Xylariales incertae sedis</taxon>
        <taxon>Monosporascus</taxon>
    </lineage>
</organism>